<sequence length="397" mass="45571">MATLIKGYFDDSIHPSKEEDTIRNGVRTISLDNYKHVKYPKWVPTWDPKQDNAFRNPEPFKHTDRGFFGDPTFDSLLKGTGAVKKNITPKLGSEIRGLQLSKLTDRQKDDLALLVEQRGVVAFRDQDFKNLSFDDLKKWGKYYGPLHVHPTSGAPLGQSVFHLTFRRGNKGEQQRLLARRLNNVSFHSDVSYETQPPGITALTMLQSGAGGDTQFVDMIEAYDRLSPTLKKFIDKLDVVHTSKIQAVTAKNEGGINRKPSIDSIHPLVRYHPVLRKKALFLNSNFSTRVLGLKDEESHALLELLINHTEGLLDAHIRASWDENTVVLWDNRRLIHTATLDWDSDDIRHSFRITPLAERPVRNEQGYETWDPEKEKEKIRHTEEYLALTPAQYSEKFY</sequence>
<evidence type="ECO:0000256" key="2">
    <source>
        <dbReference type="ARBA" id="ARBA00005896"/>
    </source>
</evidence>
<dbReference type="PANTHER" id="PTHR30468:SF1">
    <property type="entry name" value="ALPHA-KETOGLUTARATE-DEPENDENT SULFONATE DIOXYGENASE"/>
    <property type="match status" value="1"/>
</dbReference>
<evidence type="ECO:0000313" key="8">
    <source>
        <dbReference type="EMBL" id="VUG16174.1"/>
    </source>
</evidence>
<dbReference type="Proteomes" id="UP000478008">
    <property type="component" value="Unassembled WGS sequence"/>
</dbReference>
<evidence type="ECO:0000313" key="9">
    <source>
        <dbReference type="Proteomes" id="UP000478008"/>
    </source>
</evidence>
<dbReference type="GO" id="GO:0046872">
    <property type="term" value="F:metal ion binding"/>
    <property type="evidence" value="ECO:0007669"/>
    <property type="project" value="UniProtKB-KW"/>
</dbReference>
<dbReference type="InterPro" id="IPR003819">
    <property type="entry name" value="TauD/TfdA-like"/>
</dbReference>
<dbReference type="PANTHER" id="PTHR30468">
    <property type="entry name" value="ALPHA-KETOGLUTARATE-DEPENDENT SULFONATE DIOXYGENASE"/>
    <property type="match status" value="1"/>
</dbReference>
<evidence type="ECO:0000256" key="4">
    <source>
        <dbReference type="ARBA" id="ARBA00022964"/>
    </source>
</evidence>
<dbReference type="GO" id="GO:0005737">
    <property type="term" value="C:cytoplasm"/>
    <property type="evidence" value="ECO:0007669"/>
    <property type="project" value="TreeGrafter"/>
</dbReference>
<comment type="similarity">
    <text evidence="2">Belongs to the TfdA dioxygenase family.</text>
</comment>
<keyword evidence="3" id="KW-0479">Metal-binding</keyword>
<feature type="domain" description="TauD/TfdA-like" evidence="7">
    <location>
        <begin position="86"/>
        <end position="353"/>
    </location>
</feature>
<dbReference type="GO" id="GO:0044273">
    <property type="term" value="P:sulfur compound catabolic process"/>
    <property type="evidence" value="ECO:0007669"/>
    <property type="project" value="TreeGrafter"/>
</dbReference>
<dbReference type="FunFam" id="3.60.130.10:FF:000003">
    <property type="entry name" value="Alpha-ketoglutarate-dependent taurine dioxygenase"/>
    <property type="match status" value="1"/>
</dbReference>
<dbReference type="InterPro" id="IPR042098">
    <property type="entry name" value="TauD-like_sf"/>
</dbReference>
<dbReference type="SUPFAM" id="SSF51197">
    <property type="entry name" value="Clavaminate synthase-like"/>
    <property type="match status" value="1"/>
</dbReference>
<evidence type="ECO:0000256" key="6">
    <source>
        <dbReference type="ARBA" id="ARBA00023004"/>
    </source>
</evidence>
<proteinExistence type="inferred from homology"/>
<reference evidence="8 9" key="1">
    <citation type="submission" date="2019-07" db="EMBL/GenBank/DDBJ databases">
        <authorList>
            <person name="Friedrich A."/>
            <person name="Schacherer J."/>
        </authorList>
    </citation>
    <scope>NUCLEOTIDE SEQUENCE [LARGE SCALE GENOMIC DNA]</scope>
</reference>
<organism evidence="8 9">
    <name type="scientific">Dekkera bruxellensis</name>
    <name type="common">Brettanomyces custersii</name>
    <dbReference type="NCBI Taxonomy" id="5007"/>
    <lineage>
        <taxon>Eukaryota</taxon>
        <taxon>Fungi</taxon>
        <taxon>Dikarya</taxon>
        <taxon>Ascomycota</taxon>
        <taxon>Saccharomycotina</taxon>
        <taxon>Pichiomycetes</taxon>
        <taxon>Pichiales</taxon>
        <taxon>Pichiaceae</taxon>
        <taxon>Brettanomyces</taxon>
    </lineage>
</organism>
<comment type="cofactor">
    <cofactor evidence="1">
        <name>Fe(2+)</name>
        <dbReference type="ChEBI" id="CHEBI:29033"/>
    </cofactor>
</comment>
<keyword evidence="4" id="KW-0223">Dioxygenase</keyword>
<dbReference type="Gene3D" id="3.60.130.10">
    <property type="entry name" value="Clavaminate synthase-like"/>
    <property type="match status" value="1"/>
</dbReference>
<evidence type="ECO:0000256" key="1">
    <source>
        <dbReference type="ARBA" id="ARBA00001954"/>
    </source>
</evidence>
<evidence type="ECO:0000259" key="7">
    <source>
        <dbReference type="Pfam" id="PF02668"/>
    </source>
</evidence>
<dbReference type="GO" id="GO:0000907">
    <property type="term" value="F:sulfonate dioxygenase activity"/>
    <property type="evidence" value="ECO:0007669"/>
    <property type="project" value="TreeGrafter"/>
</dbReference>
<dbReference type="AlphaFoldDB" id="A0A7D9CUZ6"/>
<keyword evidence="9" id="KW-1185">Reference proteome</keyword>
<keyword evidence="5" id="KW-0560">Oxidoreductase</keyword>
<dbReference type="Pfam" id="PF02668">
    <property type="entry name" value="TauD"/>
    <property type="match status" value="1"/>
</dbReference>
<name>A0A7D9CUZ6_DEKBR</name>
<dbReference type="EMBL" id="CABFWN010000001">
    <property type="protein sequence ID" value="VUG16174.1"/>
    <property type="molecule type" value="Genomic_DNA"/>
</dbReference>
<gene>
    <name evidence="8" type="primary">JLP1</name>
    <name evidence="8" type="ORF">DEBR0S1_09670G</name>
</gene>
<accession>A0A7D9CUZ6</accession>
<keyword evidence="6" id="KW-0408">Iron</keyword>
<dbReference type="InterPro" id="IPR051323">
    <property type="entry name" value="AtsK-like"/>
</dbReference>
<protein>
    <submittedName>
        <fullName evidence="8">DEBR0S1_09670g1_1</fullName>
    </submittedName>
</protein>
<evidence type="ECO:0000256" key="5">
    <source>
        <dbReference type="ARBA" id="ARBA00023002"/>
    </source>
</evidence>
<evidence type="ECO:0000256" key="3">
    <source>
        <dbReference type="ARBA" id="ARBA00022723"/>
    </source>
</evidence>